<proteinExistence type="predicted"/>
<dbReference type="EMBL" id="CADIKH010000188">
    <property type="protein sequence ID" value="CAB3774865.1"/>
    <property type="molecule type" value="Genomic_DNA"/>
</dbReference>
<sequence>MLKDRLDYQLQGRLNYAVFYDGYTERAASFTFRNVDAPHRLRAIAAILQCMRQFSKIAVPRLRESLHAHAVHSRCPGVLPDLSPPQRERVQAKYLVDQTMPFTSLNSVL</sequence>
<dbReference type="AlphaFoldDB" id="A0A6J5FCB6"/>
<name>A0A6J5FCB6_9BURK</name>
<protein>
    <submittedName>
        <fullName evidence="1">Uncharacterized protein</fullName>
    </submittedName>
</protein>
<accession>A0A6J5FCB6</accession>
<reference evidence="1 2" key="1">
    <citation type="submission" date="2020-04" db="EMBL/GenBank/DDBJ databases">
        <authorList>
            <person name="De Canck E."/>
        </authorList>
    </citation>
    <scope>NUCLEOTIDE SEQUENCE [LARGE SCALE GENOMIC DNA]</scope>
    <source>
        <strain evidence="1 2">LMG 29542</strain>
    </source>
</reference>
<organism evidence="1 2">
    <name type="scientific">Paraburkholderia humisilvae</name>
    <dbReference type="NCBI Taxonomy" id="627669"/>
    <lineage>
        <taxon>Bacteria</taxon>
        <taxon>Pseudomonadati</taxon>
        <taxon>Pseudomonadota</taxon>
        <taxon>Betaproteobacteria</taxon>
        <taxon>Burkholderiales</taxon>
        <taxon>Burkholderiaceae</taxon>
        <taxon>Paraburkholderia</taxon>
    </lineage>
</organism>
<keyword evidence="2" id="KW-1185">Reference proteome</keyword>
<dbReference type="Proteomes" id="UP000494363">
    <property type="component" value="Unassembled WGS sequence"/>
</dbReference>
<gene>
    <name evidence="1" type="ORF">LMG29542_08247</name>
</gene>
<evidence type="ECO:0000313" key="2">
    <source>
        <dbReference type="Proteomes" id="UP000494363"/>
    </source>
</evidence>
<evidence type="ECO:0000313" key="1">
    <source>
        <dbReference type="EMBL" id="CAB3774865.1"/>
    </source>
</evidence>